<feature type="compositionally biased region" description="Low complexity" evidence="2">
    <location>
        <begin position="54"/>
        <end position="64"/>
    </location>
</feature>
<comment type="subcellular location">
    <subcellularLocation>
        <location evidence="1">Cell outer membrane</location>
    </subcellularLocation>
</comment>
<comment type="subunit">
    <text evidence="1">Component of the lipopolysaccharide transport and assembly complex.</text>
</comment>
<dbReference type="GO" id="GO:0043165">
    <property type="term" value="P:Gram-negative-bacterium-type cell outer membrane assembly"/>
    <property type="evidence" value="ECO:0007669"/>
    <property type="project" value="UniProtKB-UniRule"/>
</dbReference>
<dbReference type="PANTHER" id="PTHR30189:SF1">
    <property type="entry name" value="LPS-ASSEMBLY PROTEIN LPTD"/>
    <property type="match status" value="1"/>
</dbReference>
<dbReference type="OrthoDB" id="9760225at2"/>
<dbReference type="EMBL" id="JXSL01000030">
    <property type="protein sequence ID" value="KIL97113.1"/>
    <property type="molecule type" value="Genomic_DNA"/>
</dbReference>
<comment type="similarity">
    <text evidence="1">Belongs to the LptD family.</text>
</comment>
<dbReference type="HAMAP" id="MF_01411">
    <property type="entry name" value="LPS_assembly_LptD"/>
    <property type="match status" value="1"/>
</dbReference>
<feature type="domain" description="LptD C-terminal" evidence="3">
    <location>
        <begin position="487"/>
        <end position="856"/>
    </location>
</feature>
<feature type="signal peptide" evidence="1">
    <location>
        <begin position="1"/>
        <end position="28"/>
    </location>
</feature>
<feature type="chain" id="PRO_5008985298" description="LPS-assembly protein LptD" evidence="1">
    <location>
        <begin position="29"/>
        <end position="925"/>
    </location>
</feature>
<dbReference type="Gene3D" id="2.60.450.10">
    <property type="entry name" value="Lipopolysaccharide (LPS) transport protein A like domain"/>
    <property type="match status" value="1"/>
</dbReference>
<dbReference type="GO" id="GO:0009279">
    <property type="term" value="C:cell outer membrane"/>
    <property type="evidence" value="ECO:0007669"/>
    <property type="project" value="UniProtKB-SubCell"/>
</dbReference>
<dbReference type="Pfam" id="PF04453">
    <property type="entry name" value="LptD"/>
    <property type="match status" value="1"/>
</dbReference>
<dbReference type="STRING" id="272627.CCC_00174"/>
<evidence type="ECO:0000313" key="4">
    <source>
        <dbReference type="EMBL" id="KIL97113.1"/>
    </source>
</evidence>
<evidence type="ECO:0000256" key="2">
    <source>
        <dbReference type="SAM" id="MobiDB-lite"/>
    </source>
</evidence>
<keyword evidence="1" id="KW-0472">Membrane</keyword>
<feature type="region of interest" description="Disordered" evidence="2">
    <location>
        <begin position="39"/>
        <end position="201"/>
    </location>
</feature>
<keyword evidence="1" id="KW-0732">Signal</keyword>
<dbReference type="GO" id="GO:1990351">
    <property type="term" value="C:transporter complex"/>
    <property type="evidence" value="ECO:0007669"/>
    <property type="project" value="TreeGrafter"/>
</dbReference>
<dbReference type="AlphaFoldDB" id="A0A0C2YPU3"/>
<keyword evidence="5" id="KW-1185">Reference proteome</keyword>
<feature type="compositionally biased region" description="Low complexity" evidence="2">
    <location>
        <begin position="146"/>
        <end position="161"/>
    </location>
</feature>
<accession>A0A0C2YPU3</accession>
<comment type="function">
    <text evidence="1">Involved in the assembly of lipopolysaccharide (LPS) at the surface of the outer membrane.</text>
</comment>
<proteinExistence type="inferred from homology"/>
<protein>
    <recommendedName>
        <fullName evidence="1">LPS-assembly protein LptD</fullName>
    </recommendedName>
</protein>
<dbReference type="InterPro" id="IPR007543">
    <property type="entry name" value="LptD_C"/>
</dbReference>
<evidence type="ECO:0000256" key="1">
    <source>
        <dbReference type="HAMAP-Rule" id="MF_01411"/>
    </source>
</evidence>
<keyword evidence="1" id="KW-0998">Cell outer membrane</keyword>
<sequence precursor="true">MTTVPSSRHLLLVSLLSASSALTAPAWADVVTEQKAWPEAGSWGQAWGDDDPAAQRAPAPRTPRAAPPQSAPGYVPPPAAAALPGRPTAPAAQAPVRGAPPLPVTEMGAAYPETGGWGQAWGEDEPAAAPPPRSRAIPSTIVNSEPAPRQTQAARPAQAQPSIRAEASPTAQAQRSASRAMERASVIMRGEDESGDAVGLKRPPRIIPRAMRSVKTTEDGNEPVHMVADQVIYDREFNVVTAKGRVEMMHEGRTISADTVSYNMKQDVMGASGNVVLTEPSGEVTHAEYFELTGDFKNGVARDIRSIMADNSRLAAQSAQRVGGDRTDFDRAVYTACEPCRDDPDRTPLWQVKAVRATHNQAEAQVEYRDAWLELKGIPVAYTPYLSHPDPTIKRQSGLLAPIFGMNSSLGPSISTPYFQVVSENEDFTLTPRFMLDRLATFDKPDKDVPTSVFKRMQLAGQHRWRGIHGEAITTASIAADKLTPGIRGHIESKGLLELDRTWRAGWQVQHQSDLAYRSLYRIRTEEDRPWLMNRPYVEGFSRRGYAMVEAMSFQGRRVIEDSSKSPVVLPHMVYSTVSAPGWAGSYWSTDSDALAYTREVGTQAQRLSSKVAWNLPIISPDGQVYAISTSVRGDGYHADHLTGTSKTSGSSGRAIPEIAVKWRYPFTRLGQSLTQVIEPVAMVALSPNSGIDSRIPNEDSVAFELDETNVMRPNRLPGLDQTEGGARGAYGMRWAAYPSRGGSIIAQAAQGWRQHKASTFAAGSGFSSTRSDYVARIDVTPIGNLTLRDRVRLDKDSLVMRRNEAGFSIGPPLLSFSADYGLMSPSTTSSNTSNTIYAKRQYINYGLNSSISRNWRSSLSLNQDLASNGGTVGWTANTMYSDECFAIVGAFNRYHSDVAGLLSGYHLSLTVVLKSLGEAPFSVF</sequence>
<name>A0A0C2YPU3_PARME</name>
<evidence type="ECO:0000259" key="3">
    <source>
        <dbReference type="Pfam" id="PF04453"/>
    </source>
</evidence>
<feature type="compositionally biased region" description="Low complexity" evidence="2">
    <location>
        <begin position="80"/>
        <end position="92"/>
    </location>
</feature>
<dbReference type="PANTHER" id="PTHR30189">
    <property type="entry name" value="LPS-ASSEMBLY PROTEIN"/>
    <property type="match status" value="1"/>
</dbReference>
<organism evidence="4 5">
    <name type="scientific">Paramagnetospirillum magnetotacticum MS-1</name>
    <dbReference type="NCBI Taxonomy" id="272627"/>
    <lineage>
        <taxon>Bacteria</taxon>
        <taxon>Pseudomonadati</taxon>
        <taxon>Pseudomonadota</taxon>
        <taxon>Alphaproteobacteria</taxon>
        <taxon>Rhodospirillales</taxon>
        <taxon>Magnetospirillaceae</taxon>
        <taxon>Paramagnetospirillum</taxon>
    </lineage>
</organism>
<reference evidence="4 5" key="1">
    <citation type="submission" date="2015-01" db="EMBL/GenBank/DDBJ databases">
        <title>Genome Sequence of Magnetospirillum magnetotacticum Strain MS-1.</title>
        <authorList>
            <person name="Marinov G.K."/>
            <person name="Smalley M.D."/>
            <person name="DeSalvo G."/>
        </authorList>
    </citation>
    <scope>NUCLEOTIDE SEQUENCE [LARGE SCALE GENOMIC DNA]</scope>
    <source>
        <strain evidence="4 5">MS-1</strain>
    </source>
</reference>
<evidence type="ECO:0000313" key="5">
    <source>
        <dbReference type="Proteomes" id="UP000031971"/>
    </source>
</evidence>
<dbReference type="InterPro" id="IPR020889">
    <property type="entry name" value="LipoPS_assembly_LptD"/>
</dbReference>
<feature type="compositionally biased region" description="Pro residues" evidence="2">
    <location>
        <begin position="65"/>
        <end position="79"/>
    </location>
</feature>
<dbReference type="InterPro" id="IPR050218">
    <property type="entry name" value="LptD"/>
</dbReference>
<comment type="caution">
    <text evidence="4">The sequence shown here is derived from an EMBL/GenBank/DDBJ whole genome shotgun (WGS) entry which is preliminary data.</text>
</comment>
<comment type="caution">
    <text evidence="1">Lacks conserved residue(s) required for the propagation of feature annotation.</text>
</comment>
<dbReference type="GO" id="GO:0015920">
    <property type="term" value="P:lipopolysaccharide transport"/>
    <property type="evidence" value="ECO:0007669"/>
    <property type="project" value="InterPro"/>
</dbReference>
<dbReference type="Proteomes" id="UP000031971">
    <property type="component" value="Unassembled WGS sequence"/>
</dbReference>
<gene>
    <name evidence="1" type="primary">lptD</name>
    <name evidence="4" type="ORF">CCC_00174</name>
</gene>